<evidence type="ECO:0000256" key="4">
    <source>
        <dbReference type="ARBA" id="ARBA00023098"/>
    </source>
</evidence>
<dbReference type="SUPFAM" id="SSF49562">
    <property type="entry name" value="C2 domain (Calcium/lipid-binding domain, CaLB)"/>
    <property type="match status" value="1"/>
</dbReference>
<dbReference type="SMART" id="SM00239">
    <property type="entry name" value="C2"/>
    <property type="match status" value="1"/>
</dbReference>
<dbReference type="PROSITE" id="PS50004">
    <property type="entry name" value="C2"/>
    <property type="match status" value="1"/>
</dbReference>
<gene>
    <name evidence="6" type="ORF">K7432_012335</name>
</gene>
<keyword evidence="7" id="KW-1185">Reference proteome</keyword>
<keyword evidence="3" id="KW-0442">Lipid degradation</keyword>
<dbReference type="PANTHER" id="PTHR10336:SF36">
    <property type="entry name" value="1-PHOSPHATIDYLINOSITOL 4,5-BISPHOSPHATE PHOSPHODIESTERASE BETA-4"/>
    <property type="match status" value="1"/>
</dbReference>
<dbReference type="CDD" id="cd00275">
    <property type="entry name" value="C2_PLC_like"/>
    <property type="match status" value="1"/>
</dbReference>
<dbReference type="PANTHER" id="PTHR10336">
    <property type="entry name" value="PHOSPHOINOSITIDE-SPECIFIC PHOSPHOLIPASE C FAMILY PROTEIN"/>
    <property type="match status" value="1"/>
</dbReference>
<feature type="non-terminal residue" evidence="6">
    <location>
        <position position="1"/>
    </location>
</feature>
<feature type="domain" description="C2" evidence="5">
    <location>
        <begin position="1"/>
        <end position="125"/>
    </location>
</feature>
<evidence type="ECO:0000259" key="5">
    <source>
        <dbReference type="PROSITE" id="PS50004"/>
    </source>
</evidence>
<sequence length="167" mass="19377">YVLNPEYLRITELAPPLPELLEVEIISAQQLPKPKLASKGEIVDPFCELEVITSTVVRRRTRTIANNGFNPIWKEKFIFEIHRPEITFLRFAIYDQGIGSDEILASYCIMLDNLQQGYRHLPLKDYKGERIHFSHVFIRSNRRPLSKRTRSSSTIEDIKLPPSIQSV</sequence>
<dbReference type="Gene3D" id="2.60.40.150">
    <property type="entry name" value="C2 domain"/>
    <property type="match status" value="1"/>
</dbReference>
<organism evidence="6 7">
    <name type="scientific">Basidiobolus ranarum</name>
    <dbReference type="NCBI Taxonomy" id="34480"/>
    <lineage>
        <taxon>Eukaryota</taxon>
        <taxon>Fungi</taxon>
        <taxon>Fungi incertae sedis</taxon>
        <taxon>Zoopagomycota</taxon>
        <taxon>Entomophthoromycotina</taxon>
        <taxon>Basidiobolomycetes</taxon>
        <taxon>Basidiobolales</taxon>
        <taxon>Basidiobolaceae</taxon>
        <taxon>Basidiobolus</taxon>
    </lineage>
</organism>
<evidence type="ECO:0000313" key="7">
    <source>
        <dbReference type="Proteomes" id="UP001479436"/>
    </source>
</evidence>
<dbReference type="InterPro" id="IPR001192">
    <property type="entry name" value="PI-PLC_fam"/>
</dbReference>
<reference evidence="6 7" key="1">
    <citation type="submission" date="2023-04" db="EMBL/GenBank/DDBJ databases">
        <title>Genome of Basidiobolus ranarum AG-B5.</title>
        <authorList>
            <person name="Stajich J.E."/>
            <person name="Carter-House D."/>
            <person name="Gryganskyi A."/>
        </authorList>
    </citation>
    <scope>NUCLEOTIDE SEQUENCE [LARGE SCALE GENOMIC DNA]</scope>
    <source>
        <strain evidence="6 7">AG-B5</strain>
    </source>
</reference>
<evidence type="ECO:0000256" key="1">
    <source>
        <dbReference type="ARBA" id="ARBA00012368"/>
    </source>
</evidence>
<dbReference type="EC" id="3.1.4.11" evidence="1"/>
<dbReference type="Proteomes" id="UP001479436">
    <property type="component" value="Unassembled WGS sequence"/>
</dbReference>
<protein>
    <recommendedName>
        <fullName evidence="1">phosphoinositide phospholipase C</fullName>
        <ecNumber evidence="1">3.1.4.11</ecNumber>
    </recommendedName>
</protein>
<evidence type="ECO:0000256" key="3">
    <source>
        <dbReference type="ARBA" id="ARBA00022963"/>
    </source>
</evidence>
<dbReference type="EMBL" id="JASJQH010007936">
    <property type="protein sequence ID" value="KAK9696689.1"/>
    <property type="molecule type" value="Genomic_DNA"/>
</dbReference>
<dbReference type="Pfam" id="PF00168">
    <property type="entry name" value="C2"/>
    <property type="match status" value="1"/>
</dbReference>
<accession>A0ABR2VSD8</accession>
<comment type="caution">
    <text evidence="6">The sequence shown here is derived from an EMBL/GenBank/DDBJ whole genome shotgun (WGS) entry which is preliminary data.</text>
</comment>
<dbReference type="InterPro" id="IPR000008">
    <property type="entry name" value="C2_dom"/>
</dbReference>
<keyword evidence="2" id="KW-0378">Hydrolase</keyword>
<evidence type="ECO:0000256" key="2">
    <source>
        <dbReference type="ARBA" id="ARBA00022801"/>
    </source>
</evidence>
<name>A0ABR2VSD8_9FUNG</name>
<dbReference type="InterPro" id="IPR035892">
    <property type="entry name" value="C2_domain_sf"/>
</dbReference>
<evidence type="ECO:0000313" key="6">
    <source>
        <dbReference type="EMBL" id="KAK9696689.1"/>
    </source>
</evidence>
<keyword evidence="4" id="KW-0443">Lipid metabolism</keyword>
<proteinExistence type="predicted"/>